<dbReference type="Proteomes" id="UP000027222">
    <property type="component" value="Unassembled WGS sequence"/>
</dbReference>
<dbReference type="OrthoDB" id="2498029at2759"/>
<name>A0A067T8G3_GALM3</name>
<proteinExistence type="predicted"/>
<dbReference type="SUPFAM" id="SSF53474">
    <property type="entry name" value="alpha/beta-Hydrolases"/>
    <property type="match status" value="1"/>
</dbReference>
<dbReference type="Gene3D" id="3.40.50.1820">
    <property type="entry name" value="alpha/beta hydrolase"/>
    <property type="match status" value="1"/>
</dbReference>
<evidence type="ECO:0000313" key="1">
    <source>
        <dbReference type="EMBL" id="KDR78657.1"/>
    </source>
</evidence>
<organism evidence="1 2">
    <name type="scientific">Galerina marginata (strain CBS 339.88)</name>
    <dbReference type="NCBI Taxonomy" id="685588"/>
    <lineage>
        <taxon>Eukaryota</taxon>
        <taxon>Fungi</taxon>
        <taxon>Dikarya</taxon>
        <taxon>Basidiomycota</taxon>
        <taxon>Agaricomycotina</taxon>
        <taxon>Agaricomycetes</taxon>
        <taxon>Agaricomycetidae</taxon>
        <taxon>Agaricales</taxon>
        <taxon>Agaricineae</taxon>
        <taxon>Strophariaceae</taxon>
        <taxon>Galerina</taxon>
    </lineage>
</organism>
<accession>A0A067T8G3</accession>
<protein>
    <submittedName>
        <fullName evidence="1">Uncharacterized protein</fullName>
    </submittedName>
</protein>
<keyword evidence="2" id="KW-1185">Reference proteome</keyword>
<dbReference type="InterPro" id="IPR029058">
    <property type="entry name" value="AB_hydrolase_fold"/>
</dbReference>
<sequence>MTSSTASAWFFGGRVSPVPFILSPFQVFGLNRAFAGGHVISLAAEDAVNAVAAISRCPYTGRLAPVKLTWGFIRTMLYAVVDSMKQRFGLEPLYIPAAAPPGSVGAMVAPGSVEGLSSIALKDGDWPNKMSASSLFQFPPYDPRKTAASIKCPIFVVVCRKDALCPAENAQKVVEAAPKGEALLLDEAGHFDIYPGAKFYEASVESELEFLRRVVPA</sequence>
<dbReference type="AlphaFoldDB" id="A0A067T8G3"/>
<evidence type="ECO:0000313" key="2">
    <source>
        <dbReference type="Proteomes" id="UP000027222"/>
    </source>
</evidence>
<reference evidence="2" key="1">
    <citation type="journal article" date="2014" name="Proc. Natl. Acad. Sci. U.S.A.">
        <title>Extensive sampling of basidiomycete genomes demonstrates inadequacy of the white-rot/brown-rot paradigm for wood decay fungi.</title>
        <authorList>
            <person name="Riley R."/>
            <person name="Salamov A.A."/>
            <person name="Brown D.W."/>
            <person name="Nagy L.G."/>
            <person name="Floudas D."/>
            <person name="Held B.W."/>
            <person name="Levasseur A."/>
            <person name="Lombard V."/>
            <person name="Morin E."/>
            <person name="Otillar R."/>
            <person name="Lindquist E.A."/>
            <person name="Sun H."/>
            <person name="LaButti K.M."/>
            <person name="Schmutz J."/>
            <person name="Jabbour D."/>
            <person name="Luo H."/>
            <person name="Baker S.E."/>
            <person name="Pisabarro A.G."/>
            <person name="Walton J.D."/>
            <person name="Blanchette R.A."/>
            <person name="Henrissat B."/>
            <person name="Martin F."/>
            <person name="Cullen D."/>
            <person name="Hibbett D.S."/>
            <person name="Grigoriev I.V."/>
        </authorList>
    </citation>
    <scope>NUCLEOTIDE SEQUENCE [LARGE SCALE GENOMIC DNA]</scope>
    <source>
        <strain evidence="2">CBS 339.88</strain>
    </source>
</reference>
<dbReference type="HOGENOM" id="CLU_1272389_0_0_1"/>
<gene>
    <name evidence="1" type="ORF">GALMADRAFT_137681</name>
</gene>
<dbReference type="EMBL" id="KL142374">
    <property type="protein sequence ID" value="KDR78657.1"/>
    <property type="molecule type" value="Genomic_DNA"/>
</dbReference>